<sequence length="509" mass="53792">MGQRTIPAVVRDAAAKFGSAEALVDGGLRLGFDDLLERVQAVARAFAARGVELGDRVAINLPNTHHWVLAALGALYAGATLVPVNTRFTAAETVDLLARSRAKALVVAADFLGTDRHAAILATGAELPGLRTVVRVPLEQPHRPVAGTLGWEEFLALSEQVTAVEAEARADAVAPDDVSDILFTSGTSGRAKGVLSAHRQAVGVAAAWADCGRVTAGDRYLVINPFFHSFGYKAGILVGLLTGATIVPQAVFDTGAALDLIERERISILPGAPTIFQSLLRERRGDLSSLRLAVTGAATVPASLVRRMRSELGFETVLTAYGLTEAVVVTMCRPGDDAELVARTSGRATAEFEVAIQGSPGEIVVRGPNVMLGYLDDPEATARAVDEDGWLHTGDVGELDPGGNLTITGRLKDMYICGGFNVYPAEVEHALTELAGVRDVAVVGVPDERLGEVGKAFVVGSGLTADAVVAFCRERLANYKTPRFVEFRDELPRNASGKVLKRLLTEESA</sequence>
<dbReference type="Pfam" id="PF00501">
    <property type="entry name" value="AMP-binding"/>
    <property type="match status" value="1"/>
</dbReference>
<evidence type="ECO:0000256" key="2">
    <source>
        <dbReference type="ARBA" id="ARBA00022598"/>
    </source>
</evidence>
<dbReference type="Gene3D" id="3.40.50.12780">
    <property type="entry name" value="N-terminal domain of ligase-like"/>
    <property type="match status" value="1"/>
</dbReference>
<dbReference type="GO" id="GO:0006631">
    <property type="term" value="P:fatty acid metabolic process"/>
    <property type="evidence" value="ECO:0007669"/>
    <property type="project" value="TreeGrafter"/>
</dbReference>
<organism evidence="5 6">
    <name type="scientific">Amycolatopsis australiensis</name>
    <dbReference type="NCBI Taxonomy" id="546364"/>
    <lineage>
        <taxon>Bacteria</taxon>
        <taxon>Bacillati</taxon>
        <taxon>Actinomycetota</taxon>
        <taxon>Actinomycetes</taxon>
        <taxon>Pseudonocardiales</taxon>
        <taxon>Pseudonocardiaceae</taxon>
        <taxon>Amycolatopsis</taxon>
    </lineage>
</organism>
<protein>
    <submittedName>
        <fullName evidence="5">Acyl-CoA synthetase (AMP-forming)/AMP-acid ligase II</fullName>
    </submittedName>
</protein>
<dbReference type="PROSITE" id="PS00455">
    <property type="entry name" value="AMP_BINDING"/>
    <property type="match status" value="1"/>
</dbReference>
<accession>A0A1K1SL18</accession>
<dbReference type="PANTHER" id="PTHR43201">
    <property type="entry name" value="ACYL-COA SYNTHETASE"/>
    <property type="match status" value="1"/>
</dbReference>
<keyword evidence="6" id="KW-1185">Reference proteome</keyword>
<dbReference type="InterPro" id="IPR000873">
    <property type="entry name" value="AMP-dep_synth/lig_dom"/>
</dbReference>
<evidence type="ECO:0000259" key="4">
    <source>
        <dbReference type="Pfam" id="PF13193"/>
    </source>
</evidence>
<dbReference type="InterPro" id="IPR020845">
    <property type="entry name" value="AMP-binding_CS"/>
</dbReference>
<dbReference type="InterPro" id="IPR025110">
    <property type="entry name" value="AMP-bd_C"/>
</dbReference>
<dbReference type="AlphaFoldDB" id="A0A1K1SL18"/>
<dbReference type="RefSeq" id="WP_072479407.1">
    <property type="nucleotide sequence ID" value="NZ_FPJG01000006.1"/>
</dbReference>
<dbReference type="PANTHER" id="PTHR43201:SF5">
    <property type="entry name" value="MEDIUM-CHAIN ACYL-COA LIGASE ACSF2, MITOCHONDRIAL"/>
    <property type="match status" value="1"/>
</dbReference>
<dbReference type="SUPFAM" id="SSF56801">
    <property type="entry name" value="Acetyl-CoA synthetase-like"/>
    <property type="match status" value="1"/>
</dbReference>
<feature type="domain" description="AMP-dependent synthetase/ligase" evidence="3">
    <location>
        <begin position="11"/>
        <end position="375"/>
    </location>
</feature>
<comment type="similarity">
    <text evidence="1">Belongs to the ATP-dependent AMP-binding enzyme family.</text>
</comment>
<evidence type="ECO:0000259" key="3">
    <source>
        <dbReference type="Pfam" id="PF00501"/>
    </source>
</evidence>
<evidence type="ECO:0000256" key="1">
    <source>
        <dbReference type="ARBA" id="ARBA00006432"/>
    </source>
</evidence>
<reference evidence="6" key="1">
    <citation type="submission" date="2016-11" db="EMBL/GenBank/DDBJ databases">
        <authorList>
            <person name="Varghese N."/>
            <person name="Submissions S."/>
        </authorList>
    </citation>
    <scope>NUCLEOTIDE SEQUENCE [LARGE SCALE GENOMIC DNA]</scope>
    <source>
        <strain evidence="6">DSM 44671</strain>
    </source>
</reference>
<gene>
    <name evidence="5" type="ORF">SAMN04489730_6004</name>
</gene>
<dbReference type="InterPro" id="IPR045851">
    <property type="entry name" value="AMP-bd_C_sf"/>
</dbReference>
<evidence type="ECO:0000313" key="5">
    <source>
        <dbReference type="EMBL" id="SFW84990.1"/>
    </source>
</evidence>
<dbReference type="Proteomes" id="UP000182740">
    <property type="component" value="Unassembled WGS sequence"/>
</dbReference>
<proteinExistence type="inferred from homology"/>
<dbReference type="STRING" id="546364.SAMN04489730_6004"/>
<name>A0A1K1SL18_9PSEU</name>
<evidence type="ECO:0000313" key="6">
    <source>
        <dbReference type="Proteomes" id="UP000182740"/>
    </source>
</evidence>
<dbReference type="Pfam" id="PF13193">
    <property type="entry name" value="AMP-binding_C"/>
    <property type="match status" value="1"/>
</dbReference>
<dbReference type="Gene3D" id="3.30.300.30">
    <property type="match status" value="1"/>
</dbReference>
<feature type="domain" description="AMP-binding enzyme C-terminal" evidence="4">
    <location>
        <begin position="426"/>
        <end position="498"/>
    </location>
</feature>
<keyword evidence="2 5" id="KW-0436">Ligase</keyword>
<dbReference type="OrthoDB" id="9803968at2"/>
<dbReference type="NCBIfam" id="NF005801">
    <property type="entry name" value="PRK07656.1"/>
    <property type="match status" value="1"/>
</dbReference>
<dbReference type="GO" id="GO:0031956">
    <property type="term" value="F:medium-chain fatty acid-CoA ligase activity"/>
    <property type="evidence" value="ECO:0007669"/>
    <property type="project" value="TreeGrafter"/>
</dbReference>
<dbReference type="InterPro" id="IPR042099">
    <property type="entry name" value="ANL_N_sf"/>
</dbReference>
<dbReference type="EMBL" id="FPJG01000006">
    <property type="protein sequence ID" value="SFW84990.1"/>
    <property type="molecule type" value="Genomic_DNA"/>
</dbReference>